<dbReference type="EMBL" id="JADGKB010000018">
    <property type="protein sequence ID" value="KAJ3259434.1"/>
    <property type="molecule type" value="Genomic_DNA"/>
</dbReference>
<dbReference type="InterPro" id="IPR036291">
    <property type="entry name" value="NAD(P)-bd_dom_sf"/>
</dbReference>
<reference evidence="4" key="1">
    <citation type="submission" date="2020-05" db="EMBL/GenBank/DDBJ databases">
        <title>Phylogenomic resolution of chytrid fungi.</title>
        <authorList>
            <person name="Stajich J.E."/>
            <person name="Amses K."/>
            <person name="Simmons R."/>
            <person name="Seto K."/>
            <person name="Myers J."/>
            <person name="Bonds A."/>
            <person name="Quandt C.A."/>
            <person name="Barry K."/>
            <person name="Liu P."/>
            <person name="Grigoriev I."/>
            <person name="Longcore J.E."/>
            <person name="James T.Y."/>
        </authorList>
    </citation>
    <scope>NUCLEOTIDE SEQUENCE</scope>
    <source>
        <strain evidence="4">PLAUS21</strain>
    </source>
</reference>
<gene>
    <name evidence="4" type="ORF">HK103_002314</name>
    <name evidence="5" type="ORF">HK103_002337</name>
</gene>
<proteinExistence type="predicted"/>
<keyword evidence="6" id="KW-1185">Reference proteome</keyword>
<dbReference type="Gene3D" id="3.90.180.10">
    <property type="entry name" value="Medium-chain alcohol dehydrogenases, catalytic domain"/>
    <property type="match status" value="1"/>
</dbReference>
<dbReference type="PANTHER" id="PTHR44054">
    <property type="entry name" value="SYNAPTIC VESICLE MEMBRANE PROTEIN VAT-1 HOMOLOG-LIKE"/>
    <property type="match status" value="1"/>
</dbReference>
<dbReference type="Gene3D" id="3.40.50.720">
    <property type="entry name" value="NAD(P)-binding Rossmann-like Domain"/>
    <property type="match status" value="1"/>
</dbReference>
<accession>A0AAD5UME0</accession>
<sequence>MKSIVIPKAGPPSILQNADKPIPEPSGSEIRIKVEAAGLNFADIMARKGLYPDAPSFPTTMGYEVAGVVDKTGPDATELLNKRVVAFTRFNSQQEYAVTPKSYTFVIPDSLSFIDAASILVVYTTAWVLIYEMGGLRKDQTVLIQNAGGSVGLAAIDIALHLGAKTIGTASGRKHDFLKSHGLHHAIDYRTENVRNRVLAITEGKGVDLIIDPIGGKEWNVNYSLLKKTGRLGMFGASSLSDLGEMNIISKAFAFLNFLFNMPKWSPLKLMDDNKGVFGVNLGHMFDMLEEYRGAIQGILDGVESGWVRPVVDSVFAFEDVGAAHQYMEDRKNTGKIILVPTKESASSWKKQA</sequence>
<dbReference type="InterPro" id="IPR052100">
    <property type="entry name" value="SV-ATPase_mito-regulator"/>
</dbReference>
<feature type="domain" description="Enoyl reductase (ER)" evidence="3">
    <location>
        <begin position="10"/>
        <end position="339"/>
    </location>
</feature>
<evidence type="ECO:0000313" key="4">
    <source>
        <dbReference type="EMBL" id="KAJ3259411.1"/>
    </source>
</evidence>
<dbReference type="PANTHER" id="PTHR44054:SF1">
    <property type="entry name" value="SYNAPTIC VESICLE MEMBRANE PROTEIN VAT-1 HOMOLOG"/>
    <property type="match status" value="1"/>
</dbReference>
<dbReference type="Pfam" id="PF08240">
    <property type="entry name" value="ADH_N"/>
    <property type="match status" value="1"/>
</dbReference>
<dbReference type="SUPFAM" id="SSF50129">
    <property type="entry name" value="GroES-like"/>
    <property type="match status" value="1"/>
</dbReference>
<evidence type="ECO:0000256" key="1">
    <source>
        <dbReference type="ARBA" id="ARBA00023002"/>
    </source>
</evidence>
<dbReference type="SMART" id="SM00829">
    <property type="entry name" value="PKS_ER"/>
    <property type="match status" value="1"/>
</dbReference>
<dbReference type="InterPro" id="IPR020843">
    <property type="entry name" value="ER"/>
</dbReference>
<organism evidence="4 6">
    <name type="scientific">Boothiomyces macroporosus</name>
    <dbReference type="NCBI Taxonomy" id="261099"/>
    <lineage>
        <taxon>Eukaryota</taxon>
        <taxon>Fungi</taxon>
        <taxon>Fungi incertae sedis</taxon>
        <taxon>Chytridiomycota</taxon>
        <taxon>Chytridiomycota incertae sedis</taxon>
        <taxon>Chytridiomycetes</taxon>
        <taxon>Rhizophydiales</taxon>
        <taxon>Terramycetaceae</taxon>
        <taxon>Boothiomyces</taxon>
    </lineage>
</organism>
<keyword evidence="1" id="KW-0560">Oxidoreductase</keyword>
<dbReference type="InterPro" id="IPR011032">
    <property type="entry name" value="GroES-like_sf"/>
</dbReference>
<name>A0AAD5UME0_9FUNG</name>
<evidence type="ECO:0000259" key="3">
    <source>
        <dbReference type="SMART" id="SM00829"/>
    </source>
</evidence>
<dbReference type="AlphaFoldDB" id="A0AAD5UME0"/>
<protein>
    <recommendedName>
        <fullName evidence="3">Enoyl reductase (ER) domain-containing protein</fullName>
    </recommendedName>
</protein>
<feature type="region of interest" description="Disordered" evidence="2">
    <location>
        <begin position="1"/>
        <end position="22"/>
    </location>
</feature>
<dbReference type="InterPro" id="IPR013154">
    <property type="entry name" value="ADH-like_N"/>
</dbReference>
<evidence type="ECO:0000256" key="2">
    <source>
        <dbReference type="SAM" id="MobiDB-lite"/>
    </source>
</evidence>
<dbReference type="Pfam" id="PF13602">
    <property type="entry name" value="ADH_zinc_N_2"/>
    <property type="match status" value="1"/>
</dbReference>
<dbReference type="GO" id="GO:0016491">
    <property type="term" value="F:oxidoreductase activity"/>
    <property type="evidence" value="ECO:0007669"/>
    <property type="project" value="UniProtKB-KW"/>
</dbReference>
<dbReference type="Proteomes" id="UP001210925">
    <property type="component" value="Unassembled WGS sequence"/>
</dbReference>
<evidence type="ECO:0000313" key="5">
    <source>
        <dbReference type="EMBL" id="KAJ3259434.1"/>
    </source>
</evidence>
<comment type="caution">
    <text evidence="4">The sequence shown here is derived from an EMBL/GenBank/DDBJ whole genome shotgun (WGS) entry which is preliminary data.</text>
</comment>
<evidence type="ECO:0000313" key="6">
    <source>
        <dbReference type="Proteomes" id="UP001210925"/>
    </source>
</evidence>
<dbReference type="EMBL" id="JADGKB010000018">
    <property type="protein sequence ID" value="KAJ3259411.1"/>
    <property type="molecule type" value="Genomic_DNA"/>
</dbReference>
<dbReference type="SUPFAM" id="SSF51735">
    <property type="entry name" value="NAD(P)-binding Rossmann-fold domains"/>
    <property type="match status" value="1"/>
</dbReference>